<accession>V6LN42</accession>
<evidence type="ECO:0000313" key="3">
    <source>
        <dbReference type="EMBL" id="KAH0573459.1"/>
    </source>
</evidence>
<dbReference type="VEuPathDB" id="GiardiaDB:SS50377_25579"/>
<organism evidence="2">
    <name type="scientific">Spironucleus salmonicida</name>
    <dbReference type="NCBI Taxonomy" id="348837"/>
    <lineage>
        <taxon>Eukaryota</taxon>
        <taxon>Metamonada</taxon>
        <taxon>Diplomonadida</taxon>
        <taxon>Hexamitidae</taxon>
        <taxon>Hexamitinae</taxon>
        <taxon>Spironucleus</taxon>
    </lineage>
</organism>
<evidence type="ECO:0000256" key="1">
    <source>
        <dbReference type="SAM" id="Coils"/>
    </source>
</evidence>
<feature type="coiled-coil region" evidence="1">
    <location>
        <begin position="8"/>
        <end position="74"/>
    </location>
</feature>
<evidence type="ECO:0000313" key="2">
    <source>
        <dbReference type="EMBL" id="EST45126.1"/>
    </source>
</evidence>
<reference evidence="3" key="2">
    <citation type="submission" date="2020-12" db="EMBL/GenBank/DDBJ databases">
        <title>New Spironucleus salmonicida genome in near-complete chromosomes.</title>
        <authorList>
            <person name="Xu F."/>
            <person name="Kurt Z."/>
            <person name="Jimenez-Gonzalez A."/>
            <person name="Astvaldsson A."/>
            <person name="Andersson J.O."/>
            <person name="Svard S.G."/>
        </authorList>
    </citation>
    <scope>NUCLEOTIDE SEQUENCE</scope>
    <source>
        <strain evidence="3">ATCC 50377</strain>
    </source>
</reference>
<sequence length="475" mass="55759">MNFGCNRCILLEEQILELQELVTQEQQKRNQTSMIAEMLRDTCMNQIQENEKEISELKNTIQTKEEIVNSLNSLINTQTITMKEVEDQSLKVTIEFQKSVADQSNKHEEIKLQKIILEEQNSKNFNIITELQQQKTNLEQTLNTQEVLFKEQADKLTETTNFIAENDIKNEQRFKTILADKERYYIEQIADLKQNKNQLYSEKTQLYQTLSDSKQQLQKQQSQIQIYEQQFEDSNNLLVNQNIQIKELAEQLSYIQKSLKISNEKIEQIEKEKDLTTSLLQTTQIEQQQVQHSQITAKQYQLEMENEKTQKLELLNANITLNDVLMSKDEQISRLTIEITKLNTKLTQYQRNDILACNQIDINVQRLTQYYQNAITKVIEGHEFVAKASSSFETKLQILGEELGEFTTLSQIKEFIIYNFDERVSILIQNILTMDLYSEKIERKGICKMKCFPFDSCGGTYELIIVLAFLLWVQM</sequence>
<reference evidence="2 3" key="1">
    <citation type="journal article" date="2014" name="PLoS Genet.">
        <title>The Genome of Spironucleus salmonicida Highlights a Fish Pathogen Adapted to Fluctuating Environments.</title>
        <authorList>
            <person name="Xu F."/>
            <person name="Jerlstrom-Hultqvist J."/>
            <person name="Einarsson E."/>
            <person name="Astvaldsson A."/>
            <person name="Svard S.G."/>
            <person name="Andersson J.O."/>
        </authorList>
    </citation>
    <scope>NUCLEOTIDE SEQUENCE</scope>
    <source>
        <strain evidence="3">ATCC 50377</strain>
    </source>
</reference>
<name>V6LN42_9EUKA</name>
<keyword evidence="4" id="KW-1185">Reference proteome</keyword>
<dbReference type="Proteomes" id="UP000018208">
    <property type="component" value="Unassembled WGS sequence"/>
</dbReference>
<dbReference type="EMBL" id="KI546101">
    <property type="protein sequence ID" value="EST45126.1"/>
    <property type="molecule type" value="Genomic_DNA"/>
</dbReference>
<keyword evidence="1" id="KW-0175">Coiled coil</keyword>
<gene>
    <name evidence="2" type="ORF">SS50377_15148</name>
    <name evidence="3" type="ORF">SS50377_25579</name>
</gene>
<dbReference type="AlphaFoldDB" id="V6LN42"/>
<dbReference type="EMBL" id="AUWU02000005">
    <property type="protein sequence ID" value="KAH0573459.1"/>
    <property type="molecule type" value="Genomic_DNA"/>
</dbReference>
<feature type="coiled-coil region" evidence="1">
    <location>
        <begin position="189"/>
        <end position="237"/>
    </location>
</feature>
<proteinExistence type="predicted"/>
<feature type="coiled-coil region" evidence="1">
    <location>
        <begin position="297"/>
        <end position="352"/>
    </location>
</feature>
<evidence type="ECO:0000313" key="4">
    <source>
        <dbReference type="Proteomes" id="UP000018208"/>
    </source>
</evidence>
<protein>
    <submittedName>
        <fullName evidence="2">Uncharacterized protein</fullName>
    </submittedName>
</protein>